<comment type="caution">
    <text evidence="1">The sequence shown here is derived from an EMBL/GenBank/DDBJ whole genome shotgun (WGS) entry which is preliminary data.</text>
</comment>
<organism evidence="1 2">
    <name type="scientific">Vibrio parahaemolyticus</name>
    <dbReference type="NCBI Taxonomy" id="670"/>
    <lineage>
        <taxon>Bacteria</taxon>
        <taxon>Pseudomonadati</taxon>
        <taxon>Pseudomonadota</taxon>
        <taxon>Gammaproteobacteria</taxon>
        <taxon>Vibrionales</taxon>
        <taxon>Vibrionaceae</taxon>
        <taxon>Vibrio</taxon>
    </lineage>
</organism>
<name>A0AAW8PYY5_VIBPH</name>
<evidence type="ECO:0000313" key="2">
    <source>
        <dbReference type="Proteomes" id="UP001253193"/>
    </source>
</evidence>
<gene>
    <name evidence="1" type="ORF">QX249_12515</name>
</gene>
<dbReference type="Proteomes" id="UP001253193">
    <property type="component" value="Unassembled WGS sequence"/>
</dbReference>
<reference evidence="1" key="1">
    <citation type="submission" date="2023-06" db="EMBL/GenBank/DDBJ databases">
        <title>Genomic Diversity of Vibrio spp. and Metagenomic Analysis of Pathogens in Florida Gulf Coastal Waters Following Hurricane Ian.</title>
        <authorList>
            <person name="Brumfield K.D."/>
        </authorList>
    </citation>
    <scope>NUCLEOTIDE SEQUENCE</scope>
    <source>
        <strain evidence="1">WBS2B-138</strain>
    </source>
</reference>
<dbReference type="RefSeq" id="WP_311020381.1">
    <property type="nucleotide sequence ID" value="NZ_JAUHGG010000003.1"/>
</dbReference>
<evidence type="ECO:0008006" key="3">
    <source>
        <dbReference type="Google" id="ProtNLM"/>
    </source>
</evidence>
<sequence length="169" mass="19508">MIEWKKLENEVPEFKVPVVCQIQHWHTKGVKESVLWYVDESDHNWKVVDGNCELSHDWNVIGWRPLEAPVRNTDNLTLKPFDYIQVMPHDANIRELLAFGGYSGDDLEQELIYHMGGSEAMIGSIELCNIDYKYILKFSDGTYRMVDEMLFNMLFEQAVNLVPVAGGAK</sequence>
<accession>A0AAW8PYY5</accession>
<dbReference type="AlphaFoldDB" id="A0AAW8PYY5"/>
<protein>
    <recommendedName>
        <fullName evidence="3">DUF4902 domain-containing protein</fullName>
    </recommendedName>
</protein>
<proteinExistence type="predicted"/>
<dbReference type="EMBL" id="JAUHGG010000003">
    <property type="protein sequence ID" value="MDS1821487.1"/>
    <property type="molecule type" value="Genomic_DNA"/>
</dbReference>
<evidence type="ECO:0000313" key="1">
    <source>
        <dbReference type="EMBL" id="MDS1821487.1"/>
    </source>
</evidence>